<dbReference type="Proteomes" id="UP000823913">
    <property type="component" value="Unassembled WGS sequence"/>
</dbReference>
<dbReference type="SUPFAM" id="SSF47413">
    <property type="entry name" value="lambda repressor-like DNA-binding domains"/>
    <property type="match status" value="1"/>
</dbReference>
<dbReference type="Gene3D" id="1.10.260.40">
    <property type="entry name" value="lambda repressor-like DNA-binding domains"/>
    <property type="match status" value="1"/>
</dbReference>
<dbReference type="AlphaFoldDB" id="A0A9D1E6H1"/>
<dbReference type="GO" id="GO:0003677">
    <property type="term" value="F:DNA binding"/>
    <property type="evidence" value="ECO:0007669"/>
    <property type="project" value="InterPro"/>
</dbReference>
<dbReference type="EMBL" id="DVHK01000106">
    <property type="protein sequence ID" value="HIR67393.1"/>
    <property type="molecule type" value="Genomic_DNA"/>
</dbReference>
<feature type="domain" description="HTH cro/C1-type" evidence="1">
    <location>
        <begin position="11"/>
        <end position="66"/>
    </location>
</feature>
<dbReference type="InterPro" id="IPR001387">
    <property type="entry name" value="Cro/C1-type_HTH"/>
</dbReference>
<proteinExistence type="predicted"/>
<dbReference type="PROSITE" id="PS50943">
    <property type="entry name" value="HTH_CROC1"/>
    <property type="match status" value="1"/>
</dbReference>
<organism evidence="2 3">
    <name type="scientific">Candidatus Coproplasma avicola</name>
    <dbReference type="NCBI Taxonomy" id="2840744"/>
    <lineage>
        <taxon>Bacteria</taxon>
        <taxon>Bacillati</taxon>
        <taxon>Bacillota</taxon>
        <taxon>Clostridia</taxon>
        <taxon>Eubacteriales</taxon>
        <taxon>Candidatus Coproplasma</taxon>
    </lineage>
</organism>
<name>A0A9D1E6H1_9FIRM</name>
<accession>A0A9D1E6H1</accession>
<protein>
    <submittedName>
        <fullName evidence="2">Helix-turn-helix domain-containing protein</fullName>
    </submittedName>
</protein>
<evidence type="ECO:0000259" key="1">
    <source>
        <dbReference type="PROSITE" id="PS50943"/>
    </source>
</evidence>
<reference evidence="2" key="1">
    <citation type="submission" date="2020-10" db="EMBL/GenBank/DDBJ databases">
        <authorList>
            <person name="Gilroy R."/>
        </authorList>
    </citation>
    <scope>NUCLEOTIDE SEQUENCE</scope>
    <source>
        <strain evidence="2">ChiW16-3235</strain>
    </source>
</reference>
<reference evidence="2" key="2">
    <citation type="journal article" date="2021" name="PeerJ">
        <title>Extensive microbial diversity within the chicken gut microbiome revealed by metagenomics and culture.</title>
        <authorList>
            <person name="Gilroy R."/>
            <person name="Ravi A."/>
            <person name="Getino M."/>
            <person name="Pursley I."/>
            <person name="Horton D.L."/>
            <person name="Alikhan N.F."/>
            <person name="Baker D."/>
            <person name="Gharbi K."/>
            <person name="Hall N."/>
            <person name="Watson M."/>
            <person name="Adriaenssens E.M."/>
            <person name="Foster-Nyarko E."/>
            <person name="Jarju S."/>
            <person name="Secka A."/>
            <person name="Antonio M."/>
            <person name="Oren A."/>
            <person name="Chaudhuri R.R."/>
            <person name="La Ragione R."/>
            <person name="Hildebrand F."/>
            <person name="Pallen M.J."/>
        </authorList>
    </citation>
    <scope>NUCLEOTIDE SEQUENCE</scope>
    <source>
        <strain evidence="2">ChiW16-3235</strain>
    </source>
</reference>
<dbReference type="InterPro" id="IPR010982">
    <property type="entry name" value="Lambda_DNA-bd_dom_sf"/>
</dbReference>
<evidence type="ECO:0000313" key="2">
    <source>
        <dbReference type="EMBL" id="HIR67393.1"/>
    </source>
</evidence>
<gene>
    <name evidence="2" type="ORF">IAB94_05055</name>
</gene>
<dbReference type="Pfam" id="PF13443">
    <property type="entry name" value="HTH_26"/>
    <property type="match status" value="1"/>
</dbReference>
<evidence type="ECO:0000313" key="3">
    <source>
        <dbReference type="Proteomes" id="UP000823913"/>
    </source>
</evidence>
<comment type="caution">
    <text evidence="2">The sequence shown here is derived from an EMBL/GenBank/DDBJ whole genome shotgun (WGS) entry which is preliminary data.</text>
</comment>
<sequence length="82" mass="9719">MLLNQLISEKLEDLRKERKIGVYTLCNKAAISYETYRSIRTNKNKDIYLRTLFILLRALDVSPAQFFSDPRFADEELDIDFK</sequence>